<dbReference type="AlphaFoldDB" id="A0AAE0N073"/>
<sequence length="81" mass="9334">MFKLFLPPKLQRVVVVFIPFRLSDALPKFLWGTRVVLVACQELGARFLLPDLQDDNRRGIEGIAASLPNWHWSPGQYKRPC</sequence>
<evidence type="ECO:0000313" key="2">
    <source>
        <dbReference type="Proteomes" id="UP001287356"/>
    </source>
</evidence>
<dbReference type="EMBL" id="JAULSN010000008">
    <property type="protein sequence ID" value="KAK3365892.1"/>
    <property type="molecule type" value="Genomic_DNA"/>
</dbReference>
<accession>A0AAE0N073</accession>
<reference evidence="1" key="1">
    <citation type="journal article" date="2023" name="Mol. Phylogenet. Evol.">
        <title>Genome-scale phylogeny and comparative genomics of the fungal order Sordariales.</title>
        <authorList>
            <person name="Hensen N."/>
            <person name="Bonometti L."/>
            <person name="Westerberg I."/>
            <person name="Brannstrom I.O."/>
            <person name="Guillou S."/>
            <person name="Cros-Aarteil S."/>
            <person name="Calhoun S."/>
            <person name="Haridas S."/>
            <person name="Kuo A."/>
            <person name="Mondo S."/>
            <person name="Pangilinan J."/>
            <person name="Riley R."/>
            <person name="LaButti K."/>
            <person name="Andreopoulos B."/>
            <person name="Lipzen A."/>
            <person name="Chen C."/>
            <person name="Yan M."/>
            <person name="Daum C."/>
            <person name="Ng V."/>
            <person name="Clum A."/>
            <person name="Steindorff A."/>
            <person name="Ohm R.A."/>
            <person name="Martin F."/>
            <person name="Silar P."/>
            <person name="Natvig D.O."/>
            <person name="Lalanne C."/>
            <person name="Gautier V."/>
            <person name="Ament-Velasquez S.L."/>
            <person name="Kruys A."/>
            <person name="Hutchinson M.I."/>
            <person name="Powell A.J."/>
            <person name="Barry K."/>
            <person name="Miller A.N."/>
            <person name="Grigoriev I.V."/>
            <person name="Debuchy R."/>
            <person name="Gladieux P."/>
            <person name="Hiltunen Thoren M."/>
            <person name="Johannesson H."/>
        </authorList>
    </citation>
    <scope>NUCLEOTIDE SEQUENCE</scope>
    <source>
        <strain evidence="1">CBS 958.72</strain>
    </source>
</reference>
<proteinExistence type="predicted"/>
<comment type="caution">
    <text evidence="1">The sequence shown here is derived from an EMBL/GenBank/DDBJ whole genome shotgun (WGS) entry which is preliminary data.</text>
</comment>
<organism evidence="1 2">
    <name type="scientific">Lasiosphaeria ovina</name>
    <dbReference type="NCBI Taxonomy" id="92902"/>
    <lineage>
        <taxon>Eukaryota</taxon>
        <taxon>Fungi</taxon>
        <taxon>Dikarya</taxon>
        <taxon>Ascomycota</taxon>
        <taxon>Pezizomycotina</taxon>
        <taxon>Sordariomycetes</taxon>
        <taxon>Sordariomycetidae</taxon>
        <taxon>Sordariales</taxon>
        <taxon>Lasiosphaeriaceae</taxon>
        <taxon>Lasiosphaeria</taxon>
    </lineage>
</organism>
<gene>
    <name evidence="1" type="ORF">B0T24DRAFT_637200</name>
</gene>
<protein>
    <submittedName>
        <fullName evidence="1">Uncharacterized protein</fullName>
    </submittedName>
</protein>
<evidence type="ECO:0000313" key="1">
    <source>
        <dbReference type="EMBL" id="KAK3365892.1"/>
    </source>
</evidence>
<keyword evidence="2" id="KW-1185">Reference proteome</keyword>
<reference evidence="1" key="2">
    <citation type="submission" date="2023-06" db="EMBL/GenBank/DDBJ databases">
        <authorList>
            <consortium name="Lawrence Berkeley National Laboratory"/>
            <person name="Haridas S."/>
            <person name="Hensen N."/>
            <person name="Bonometti L."/>
            <person name="Westerberg I."/>
            <person name="Brannstrom I.O."/>
            <person name="Guillou S."/>
            <person name="Cros-Aarteil S."/>
            <person name="Calhoun S."/>
            <person name="Kuo A."/>
            <person name="Mondo S."/>
            <person name="Pangilinan J."/>
            <person name="Riley R."/>
            <person name="Labutti K."/>
            <person name="Andreopoulos B."/>
            <person name="Lipzen A."/>
            <person name="Chen C."/>
            <person name="Yanf M."/>
            <person name="Daum C."/>
            <person name="Ng V."/>
            <person name="Clum A."/>
            <person name="Steindorff A."/>
            <person name="Ohm R."/>
            <person name="Martin F."/>
            <person name="Silar P."/>
            <person name="Natvig D."/>
            <person name="Lalanne C."/>
            <person name="Gautier V."/>
            <person name="Ament-Velasquez S.L."/>
            <person name="Kruys A."/>
            <person name="Hutchinson M.I."/>
            <person name="Powell A.J."/>
            <person name="Barry K."/>
            <person name="Miller A.N."/>
            <person name="Grigoriev I.V."/>
            <person name="Debuchy R."/>
            <person name="Gladieux P."/>
            <person name="Thoren M.H."/>
            <person name="Johannesson H."/>
        </authorList>
    </citation>
    <scope>NUCLEOTIDE SEQUENCE</scope>
    <source>
        <strain evidence="1">CBS 958.72</strain>
    </source>
</reference>
<dbReference type="Proteomes" id="UP001287356">
    <property type="component" value="Unassembled WGS sequence"/>
</dbReference>
<name>A0AAE0N073_9PEZI</name>